<comment type="subcellular location">
    <subcellularLocation>
        <location evidence="1">Cell membrane</location>
        <topology evidence="1">Multi-pass membrane protein</topology>
    </subcellularLocation>
</comment>
<keyword evidence="5 10" id="KW-0812">Transmembrane</keyword>
<dbReference type="AlphaFoldDB" id="A0A5N3SBD1"/>
<feature type="transmembrane region" description="Helical" evidence="10">
    <location>
        <begin position="6"/>
        <end position="28"/>
    </location>
</feature>
<dbReference type="Proteomes" id="UP000326687">
    <property type="component" value="Unassembled WGS sequence"/>
</dbReference>
<keyword evidence="6" id="KW-0378">Hydrolase</keyword>
<evidence type="ECO:0000256" key="6">
    <source>
        <dbReference type="ARBA" id="ARBA00022801"/>
    </source>
</evidence>
<dbReference type="SMART" id="SM00052">
    <property type="entry name" value="EAL"/>
    <property type="match status" value="1"/>
</dbReference>
<organism evidence="12 13">
    <name type="scientific">Vibrio fortis</name>
    <dbReference type="NCBI Taxonomy" id="212667"/>
    <lineage>
        <taxon>Bacteria</taxon>
        <taxon>Pseudomonadati</taxon>
        <taxon>Pseudomonadota</taxon>
        <taxon>Gammaproteobacteria</taxon>
        <taxon>Vibrionales</taxon>
        <taxon>Vibrionaceae</taxon>
        <taxon>Vibrio</taxon>
    </lineage>
</organism>
<keyword evidence="3" id="KW-1003">Cell membrane</keyword>
<gene>
    <name evidence="12" type="ORF">F2Z80_06490</name>
</gene>
<name>A0A5N3SBD1_9VIBR</name>
<comment type="caution">
    <text evidence="12">The sequence shown here is derived from an EMBL/GenBank/DDBJ whole genome shotgun (WGS) entry which is preliminary data.</text>
</comment>
<dbReference type="PANTHER" id="PTHR33121:SF80">
    <property type="entry name" value="CYCLIC DI-GMP PHOSPHODIESTERASE PDEL"/>
    <property type="match status" value="1"/>
</dbReference>
<evidence type="ECO:0000256" key="4">
    <source>
        <dbReference type="ARBA" id="ARBA00022636"/>
    </source>
</evidence>
<dbReference type="InterPro" id="IPR035919">
    <property type="entry name" value="EAL_sf"/>
</dbReference>
<dbReference type="RefSeq" id="WP_150894525.1">
    <property type="nucleotide sequence ID" value="NZ_VXDD01000001.1"/>
</dbReference>
<protein>
    <recommendedName>
        <fullName evidence="2">cyclic-guanylate-specific phosphodiesterase</fullName>
        <ecNumber evidence="2">3.1.4.52</ecNumber>
    </recommendedName>
</protein>
<feature type="domain" description="EAL" evidence="11">
    <location>
        <begin position="253"/>
        <end position="506"/>
    </location>
</feature>
<dbReference type="GO" id="GO:0005886">
    <property type="term" value="C:plasma membrane"/>
    <property type="evidence" value="ECO:0007669"/>
    <property type="project" value="UniProtKB-SubCell"/>
</dbReference>
<reference evidence="12 13" key="1">
    <citation type="submission" date="2019-09" db="EMBL/GenBank/DDBJ databases">
        <title>Vibrio Fortis S7-72.</title>
        <authorList>
            <person name="Das S.K."/>
        </authorList>
    </citation>
    <scope>NUCLEOTIDE SEQUENCE [LARGE SCALE GENOMIC DNA]</scope>
    <source>
        <strain evidence="12 13">S7-72</strain>
    </source>
</reference>
<evidence type="ECO:0000256" key="1">
    <source>
        <dbReference type="ARBA" id="ARBA00004651"/>
    </source>
</evidence>
<evidence type="ECO:0000259" key="11">
    <source>
        <dbReference type="PROSITE" id="PS50883"/>
    </source>
</evidence>
<dbReference type="EMBL" id="VXDD01000001">
    <property type="protein sequence ID" value="KAB0303612.1"/>
    <property type="molecule type" value="Genomic_DNA"/>
</dbReference>
<proteinExistence type="predicted"/>
<keyword evidence="7 10" id="KW-1133">Transmembrane helix</keyword>
<dbReference type="InterPro" id="IPR024744">
    <property type="entry name" value="CSS-motif_dom"/>
</dbReference>
<keyword evidence="4" id="KW-0973">c-di-GMP</keyword>
<evidence type="ECO:0000256" key="7">
    <source>
        <dbReference type="ARBA" id="ARBA00022989"/>
    </source>
</evidence>
<evidence type="ECO:0000256" key="9">
    <source>
        <dbReference type="ARBA" id="ARBA00034290"/>
    </source>
</evidence>
<evidence type="ECO:0000256" key="10">
    <source>
        <dbReference type="SAM" id="Phobius"/>
    </source>
</evidence>
<feature type="transmembrane region" description="Helical" evidence="10">
    <location>
        <begin position="229"/>
        <end position="248"/>
    </location>
</feature>
<keyword evidence="8 10" id="KW-0472">Membrane</keyword>
<dbReference type="PROSITE" id="PS50883">
    <property type="entry name" value="EAL"/>
    <property type="match status" value="1"/>
</dbReference>
<dbReference type="InterPro" id="IPR050706">
    <property type="entry name" value="Cyclic-di-GMP_PDE-like"/>
</dbReference>
<dbReference type="Pfam" id="PF00563">
    <property type="entry name" value="EAL"/>
    <property type="match status" value="1"/>
</dbReference>
<dbReference type="GO" id="GO:0071111">
    <property type="term" value="F:cyclic-guanylate-specific phosphodiesterase activity"/>
    <property type="evidence" value="ECO:0007669"/>
    <property type="project" value="UniProtKB-EC"/>
</dbReference>
<evidence type="ECO:0000256" key="3">
    <source>
        <dbReference type="ARBA" id="ARBA00022475"/>
    </source>
</evidence>
<dbReference type="PANTHER" id="PTHR33121">
    <property type="entry name" value="CYCLIC DI-GMP PHOSPHODIESTERASE PDEF"/>
    <property type="match status" value="1"/>
</dbReference>
<evidence type="ECO:0000256" key="5">
    <source>
        <dbReference type="ARBA" id="ARBA00022692"/>
    </source>
</evidence>
<dbReference type="EC" id="3.1.4.52" evidence="2"/>
<dbReference type="InterPro" id="IPR001633">
    <property type="entry name" value="EAL_dom"/>
</dbReference>
<evidence type="ECO:0000256" key="2">
    <source>
        <dbReference type="ARBA" id="ARBA00012282"/>
    </source>
</evidence>
<accession>A0A5N3SBD1</accession>
<comment type="catalytic activity">
    <reaction evidence="9">
        <text>3',3'-c-di-GMP + H2O = 5'-phosphoguanylyl(3'-&gt;5')guanosine + H(+)</text>
        <dbReference type="Rhea" id="RHEA:24902"/>
        <dbReference type="ChEBI" id="CHEBI:15377"/>
        <dbReference type="ChEBI" id="CHEBI:15378"/>
        <dbReference type="ChEBI" id="CHEBI:58754"/>
        <dbReference type="ChEBI" id="CHEBI:58805"/>
        <dbReference type="EC" id="3.1.4.52"/>
    </reaction>
</comment>
<evidence type="ECO:0000313" key="13">
    <source>
        <dbReference type="Proteomes" id="UP000326687"/>
    </source>
</evidence>
<dbReference type="SUPFAM" id="SSF141868">
    <property type="entry name" value="EAL domain-like"/>
    <property type="match status" value="1"/>
</dbReference>
<dbReference type="CDD" id="cd01948">
    <property type="entry name" value="EAL"/>
    <property type="match status" value="1"/>
</dbReference>
<evidence type="ECO:0000313" key="12">
    <source>
        <dbReference type="EMBL" id="KAB0303612.1"/>
    </source>
</evidence>
<evidence type="ECO:0000256" key="8">
    <source>
        <dbReference type="ARBA" id="ARBA00023136"/>
    </source>
</evidence>
<dbReference type="Pfam" id="PF12792">
    <property type="entry name" value="CSS-motif"/>
    <property type="match status" value="1"/>
</dbReference>
<sequence>MLANKKLSTIYLICLSFVPCVLVLNLLYLSFTRSLDEQANQKALRIVQEVDVILSFGEQTTTSALNLLNSSDDCGDKALALRHLVATIPYVRTANLAKNNVIFCTSIWGEGHYEYDPTAYSVGRLLLLNGSKLILLVLFIVVRSTLGTHAALSGIDSLYLRELLTSESNFQSFISVGDNWLDSKELTVKTNPTEKLISWHQVPSKEFPYSAHVGFVYPSMLAAFWDKDTIYIVAIILLQILFSTYLIWISKRPSNLYFEIERAMERKEFVPYAQPILSSKKREIQGIEILLRWKHPVQGVVGPDLFIPKAEASGLIVPMMHQLMRDTARQLKPFKDKLPETFHVGINISPQHCSQNTLVEACQEFIDIIDSEGVILVLEITERESLNYDDLTNEIFGKIKALGCKIAIDDFGTGHSSLVNLQKVDLDYLKIDQTFVRDIGVDTITGHLLQNMITLSQDLSLDIIAEGVETEHQADYLKERGVNYLQGFLFAKPIPLEEFLNNKMND</sequence>
<dbReference type="Gene3D" id="3.20.20.450">
    <property type="entry name" value="EAL domain"/>
    <property type="match status" value="1"/>
</dbReference>